<accession>A0AAE1RYV6</accession>
<feature type="region of interest" description="Disordered" evidence="1">
    <location>
        <begin position="99"/>
        <end position="129"/>
    </location>
</feature>
<evidence type="ECO:0000313" key="2">
    <source>
        <dbReference type="EMBL" id="KAK4360195.1"/>
    </source>
</evidence>
<name>A0AAE1RYV6_9SOLA</name>
<feature type="region of interest" description="Disordered" evidence="1">
    <location>
        <begin position="1"/>
        <end position="60"/>
    </location>
</feature>
<dbReference type="EMBL" id="JAVYJV010000010">
    <property type="protein sequence ID" value="KAK4360195.1"/>
    <property type="molecule type" value="Genomic_DNA"/>
</dbReference>
<protein>
    <submittedName>
        <fullName evidence="2">Uncharacterized protein</fullName>
    </submittedName>
</protein>
<evidence type="ECO:0000256" key="1">
    <source>
        <dbReference type="SAM" id="MobiDB-lite"/>
    </source>
</evidence>
<proteinExistence type="predicted"/>
<sequence>MDGAVPIQQEACGRGHPRNPPNPRNQQVPPHQQKRSFVNVDDDDGEVMPHRVDEQPKEFESNIDGKLPIVDELIEKSEGVKKITKLQIDKLMDKIDDLMEGESSHAPGKGPEVQGTKPRAKEAPPTKEILVSSEGMISIDQLKKFIEGTIKNKYEIVAKLTVVDPNSLA</sequence>
<gene>
    <name evidence="2" type="ORF">RND71_019147</name>
</gene>
<reference evidence="2" key="1">
    <citation type="submission" date="2023-12" db="EMBL/GenBank/DDBJ databases">
        <title>Genome assembly of Anisodus tanguticus.</title>
        <authorList>
            <person name="Wang Y.-J."/>
        </authorList>
    </citation>
    <scope>NUCLEOTIDE SEQUENCE</scope>
    <source>
        <strain evidence="2">KB-2021</strain>
        <tissue evidence="2">Leaf</tissue>
    </source>
</reference>
<keyword evidence="3" id="KW-1185">Reference proteome</keyword>
<dbReference type="AlphaFoldDB" id="A0AAE1RYV6"/>
<feature type="compositionally biased region" description="Basic and acidic residues" evidence="1">
    <location>
        <begin position="47"/>
        <end position="60"/>
    </location>
</feature>
<comment type="caution">
    <text evidence="2">The sequence shown here is derived from an EMBL/GenBank/DDBJ whole genome shotgun (WGS) entry which is preliminary data.</text>
</comment>
<organism evidence="2 3">
    <name type="scientific">Anisodus tanguticus</name>
    <dbReference type="NCBI Taxonomy" id="243964"/>
    <lineage>
        <taxon>Eukaryota</taxon>
        <taxon>Viridiplantae</taxon>
        <taxon>Streptophyta</taxon>
        <taxon>Embryophyta</taxon>
        <taxon>Tracheophyta</taxon>
        <taxon>Spermatophyta</taxon>
        <taxon>Magnoliopsida</taxon>
        <taxon>eudicotyledons</taxon>
        <taxon>Gunneridae</taxon>
        <taxon>Pentapetalae</taxon>
        <taxon>asterids</taxon>
        <taxon>lamiids</taxon>
        <taxon>Solanales</taxon>
        <taxon>Solanaceae</taxon>
        <taxon>Solanoideae</taxon>
        <taxon>Hyoscyameae</taxon>
        <taxon>Anisodus</taxon>
    </lineage>
</organism>
<evidence type="ECO:0000313" key="3">
    <source>
        <dbReference type="Proteomes" id="UP001291623"/>
    </source>
</evidence>
<dbReference type="Proteomes" id="UP001291623">
    <property type="component" value="Unassembled WGS sequence"/>
</dbReference>